<dbReference type="RefSeq" id="WP_021634953.1">
    <property type="nucleotide sequence ID" value="NZ_JBKVAZ010000038.1"/>
</dbReference>
<dbReference type="EMBL" id="QVLV01000008">
    <property type="protein sequence ID" value="RGE59852.1"/>
    <property type="molecule type" value="Genomic_DNA"/>
</dbReference>
<dbReference type="InterPro" id="IPR008920">
    <property type="entry name" value="TF_FadR/GntR_C"/>
</dbReference>
<dbReference type="InterPro" id="IPR036390">
    <property type="entry name" value="WH_DNA-bd_sf"/>
</dbReference>
<dbReference type="InterPro" id="IPR011711">
    <property type="entry name" value="GntR_C"/>
</dbReference>
<dbReference type="SMART" id="SM00895">
    <property type="entry name" value="FCD"/>
    <property type="match status" value="1"/>
</dbReference>
<feature type="domain" description="HTH gntR-type" evidence="4">
    <location>
        <begin position="7"/>
        <end position="75"/>
    </location>
</feature>
<dbReference type="SUPFAM" id="SSF46785">
    <property type="entry name" value="Winged helix' DNA-binding domain"/>
    <property type="match status" value="1"/>
</dbReference>
<dbReference type="Pfam" id="PF00392">
    <property type="entry name" value="GntR"/>
    <property type="match status" value="1"/>
</dbReference>
<dbReference type="InterPro" id="IPR036388">
    <property type="entry name" value="WH-like_DNA-bd_sf"/>
</dbReference>
<evidence type="ECO:0000256" key="1">
    <source>
        <dbReference type="ARBA" id="ARBA00023015"/>
    </source>
</evidence>
<dbReference type="EMBL" id="QVLU01000010">
    <property type="protein sequence ID" value="RGE71373.1"/>
    <property type="molecule type" value="Genomic_DNA"/>
</dbReference>
<name>A0A3E3I460_9FIRM</name>
<dbReference type="Proteomes" id="UP000261166">
    <property type="component" value="Unassembled WGS sequence"/>
</dbReference>
<dbReference type="GO" id="GO:0003677">
    <property type="term" value="F:DNA binding"/>
    <property type="evidence" value="ECO:0007669"/>
    <property type="project" value="UniProtKB-KW"/>
</dbReference>
<organism evidence="5 7">
    <name type="scientific">Eisenbergiella massiliensis</name>
    <dbReference type="NCBI Taxonomy" id="1720294"/>
    <lineage>
        <taxon>Bacteria</taxon>
        <taxon>Bacillati</taxon>
        <taxon>Bacillota</taxon>
        <taxon>Clostridia</taxon>
        <taxon>Lachnospirales</taxon>
        <taxon>Lachnospiraceae</taxon>
        <taxon>Eisenbergiella</taxon>
    </lineage>
</organism>
<accession>A0A3E3I460</accession>
<sequence>MSSSEHKNVTEDVVDYLKQKIMDGTWKPGDKISSENELTACLSVSRASVRYAIQHLIAVGVLESFQGKGTFVKTKPISDIEQKLKTLYNNTSVEQLVEFRIIIEGESCRLAAQRMTEDALNRMKIHLVNMMNSISDREAFINEDIAFHKEILKTTGNDLIVRSMEYIMGQIESQHHAFNTEDKFSTAVEWHRKILLELEKGNGREAARCMKKHLLDSAKV</sequence>
<dbReference type="Proteomes" id="UP000260812">
    <property type="component" value="Unassembled WGS sequence"/>
</dbReference>
<keyword evidence="2" id="KW-0238">DNA-binding</keyword>
<reference evidence="5 8" key="1">
    <citation type="submission" date="2018-08" db="EMBL/GenBank/DDBJ databases">
        <title>A genome reference for cultivated species of the human gut microbiota.</title>
        <authorList>
            <person name="Zou Y."/>
            <person name="Xue W."/>
            <person name="Luo G."/>
        </authorList>
    </citation>
    <scope>NUCLEOTIDE SEQUENCE [LARGE SCALE GENOMIC DNA]</scope>
    <source>
        <strain evidence="6 8">AF26-4BH</strain>
        <strain evidence="5">TF05-5AC</strain>
    </source>
</reference>
<evidence type="ECO:0000313" key="6">
    <source>
        <dbReference type="EMBL" id="RGE71373.1"/>
    </source>
</evidence>
<keyword evidence="1" id="KW-0805">Transcription regulation</keyword>
<evidence type="ECO:0000313" key="5">
    <source>
        <dbReference type="EMBL" id="RGE59852.1"/>
    </source>
</evidence>
<dbReference type="Gene3D" id="1.20.120.530">
    <property type="entry name" value="GntR ligand-binding domain-like"/>
    <property type="match status" value="1"/>
</dbReference>
<dbReference type="Pfam" id="PF07729">
    <property type="entry name" value="FCD"/>
    <property type="match status" value="1"/>
</dbReference>
<dbReference type="SMART" id="SM00345">
    <property type="entry name" value="HTH_GNTR"/>
    <property type="match status" value="1"/>
</dbReference>
<evidence type="ECO:0000259" key="4">
    <source>
        <dbReference type="PROSITE" id="PS50949"/>
    </source>
</evidence>
<keyword evidence="7" id="KW-1185">Reference proteome</keyword>
<evidence type="ECO:0000256" key="2">
    <source>
        <dbReference type="ARBA" id="ARBA00023125"/>
    </source>
</evidence>
<keyword evidence="3" id="KW-0804">Transcription</keyword>
<dbReference type="AlphaFoldDB" id="A0A3E3I460"/>
<dbReference type="PROSITE" id="PS50949">
    <property type="entry name" value="HTH_GNTR"/>
    <property type="match status" value="1"/>
</dbReference>
<dbReference type="InterPro" id="IPR000524">
    <property type="entry name" value="Tscrpt_reg_HTH_GntR"/>
</dbReference>
<dbReference type="GeneID" id="97987903"/>
<proteinExistence type="predicted"/>
<dbReference type="Gene3D" id="1.10.10.10">
    <property type="entry name" value="Winged helix-like DNA-binding domain superfamily/Winged helix DNA-binding domain"/>
    <property type="match status" value="1"/>
</dbReference>
<dbReference type="OrthoDB" id="9816541at2"/>
<dbReference type="PANTHER" id="PTHR43537">
    <property type="entry name" value="TRANSCRIPTIONAL REGULATOR, GNTR FAMILY"/>
    <property type="match status" value="1"/>
</dbReference>
<protein>
    <submittedName>
        <fullName evidence="5">FadR family transcriptional regulator</fullName>
    </submittedName>
</protein>
<comment type="caution">
    <text evidence="5">The sequence shown here is derived from an EMBL/GenBank/DDBJ whole genome shotgun (WGS) entry which is preliminary data.</text>
</comment>
<evidence type="ECO:0000256" key="3">
    <source>
        <dbReference type="ARBA" id="ARBA00023163"/>
    </source>
</evidence>
<dbReference type="PANTHER" id="PTHR43537:SF5">
    <property type="entry name" value="UXU OPERON TRANSCRIPTIONAL REGULATOR"/>
    <property type="match status" value="1"/>
</dbReference>
<gene>
    <name evidence="6" type="ORF">DWY69_12210</name>
    <name evidence="5" type="ORF">DXC51_13740</name>
</gene>
<dbReference type="CDD" id="cd07377">
    <property type="entry name" value="WHTH_GntR"/>
    <property type="match status" value="1"/>
</dbReference>
<dbReference type="GO" id="GO:0003700">
    <property type="term" value="F:DNA-binding transcription factor activity"/>
    <property type="evidence" value="ECO:0007669"/>
    <property type="project" value="InterPro"/>
</dbReference>
<dbReference type="SUPFAM" id="SSF48008">
    <property type="entry name" value="GntR ligand-binding domain-like"/>
    <property type="match status" value="1"/>
</dbReference>
<evidence type="ECO:0000313" key="8">
    <source>
        <dbReference type="Proteomes" id="UP000261166"/>
    </source>
</evidence>
<evidence type="ECO:0000313" key="7">
    <source>
        <dbReference type="Proteomes" id="UP000260812"/>
    </source>
</evidence>